<dbReference type="Pfam" id="PF08901">
    <property type="entry name" value="DUF1847"/>
    <property type="match status" value="1"/>
</dbReference>
<organism evidence="1">
    <name type="scientific">bioreactor metagenome</name>
    <dbReference type="NCBI Taxonomy" id="1076179"/>
    <lineage>
        <taxon>unclassified sequences</taxon>
        <taxon>metagenomes</taxon>
        <taxon>ecological metagenomes</taxon>
    </lineage>
</organism>
<accession>A0A645AX10</accession>
<sequence length="149" mass="16559">MQMTRLEESVYFAKELGVKKVGVAFCIGLRNEARFVAQYFKSQGFVVESVCCKVCSVDKDLLELEKIKKGSVEAMCNPKTQAKILNEAKTELNFIVGLCVGHDMLFTKASDAPVSSIITKDRVLANNPAGAVYSRYWRRKLGILEEGTV</sequence>
<evidence type="ECO:0008006" key="2">
    <source>
        <dbReference type="Google" id="ProtNLM"/>
    </source>
</evidence>
<reference evidence="1" key="1">
    <citation type="submission" date="2019-08" db="EMBL/GenBank/DDBJ databases">
        <authorList>
            <person name="Kucharzyk K."/>
            <person name="Murdoch R.W."/>
            <person name="Higgins S."/>
            <person name="Loffler F."/>
        </authorList>
    </citation>
    <scope>NUCLEOTIDE SEQUENCE</scope>
</reference>
<dbReference type="InterPro" id="IPR014997">
    <property type="entry name" value="DUF1847"/>
</dbReference>
<protein>
    <recommendedName>
        <fullName evidence="2">Metal-binding protein</fullName>
    </recommendedName>
</protein>
<evidence type="ECO:0000313" key="1">
    <source>
        <dbReference type="EMBL" id="MPM57639.1"/>
    </source>
</evidence>
<proteinExistence type="predicted"/>
<gene>
    <name evidence="1" type="ORF">SDC9_104462</name>
</gene>
<dbReference type="EMBL" id="VSSQ01016371">
    <property type="protein sequence ID" value="MPM57639.1"/>
    <property type="molecule type" value="Genomic_DNA"/>
</dbReference>
<name>A0A645AX10_9ZZZZ</name>
<comment type="caution">
    <text evidence="1">The sequence shown here is derived from an EMBL/GenBank/DDBJ whole genome shotgun (WGS) entry which is preliminary data.</text>
</comment>
<dbReference type="AlphaFoldDB" id="A0A645AX10"/>